<evidence type="ECO:0000256" key="5">
    <source>
        <dbReference type="ARBA" id="ARBA00023002"/>
    </source>
</evidence>
<evidence type="ECO:0000256" key="6">
    <source>
        <dbReference type="ARBA" id="ARBA00023004"/>
    </source>
</evidence>
<evidence type="ECO:0000313" key="15">
    <source>
        <dbReference type="EMBL" id="KAL1546908.1"/>
    </source>
</evidence>
<evidence type="ECO:0000256" key="13">
    <source>
        <dbReference type="PIRSR" id="PIRSR602401-1"/>
    </source>
</evidence>
<evidence type="ECO:0000256" key="8">
    <source>
        <dbReference type="ARBA" id="ARBA00023136"/>
    </source>
</evidence>
<protein>
    <recommendedName>
        <fullName evidence="12">(+)-piperitol/(+)-sesamin synthase</fullName>
        <ecNumber evidence="12">1.14.19.74</ecNumber>
    </recommendedName>
</protein>
<evidence type="ECO:0000256" key="2">
    <source>
        <dbReference type="ARBA" id="ARBA00010617"/>
    </source>
</evidence>
<sequence length="513" mass="58561">MEFSLTHPVFVSLLLYFLYLLFRPMFLTKALNLPPSPPLSLPIIGHLYLFKKPLHQSLAKISHKYGQILLLQFGSRPVLVVSSPAAAEECFTKNDVVFANRPRLLAGKHLGYGFTSLVWSPYGDNWRNLRRIATVEMLAAHRVQMFAYVRQDEIRHLVRRLLKGDGESEDGYRVVDMKSAFFETMANVMMSTIGGKRYYDDVSGNSEERFMRFKEIVTETFALSGATNIGDFVPISRWIGMDKMENKLRALQVKRDNFMQDLIEEHRKIKSEKQENSTLIDVLLSLQENDPQNYKDEIIRGMMQVMLTAGTDTSASTMEWAMSLLLNNPNALIKTQAEIDHQIGHSRPVDDSDLPHLPYLQAVIKETLRLYPVGPMLVPHESSTGCTVGGYRVPSETMLLVNAWAIQRDPKVWEDPMKFKPERFFDLEGKKEGAFVMMPFGYGRRGCPGENMALRVVGLVLASLIQCFEWTRLDREMVDMAEVSGLSMPKAQPLIARCRPRAATYEHYVFTLF</sequence>
<keyword evidence="6 13" id="KW-0408">Iron</keyword>
<dbReference type="EC" id="1.14.19.74" evidence="12"/>
<dbReference type="InterPro" id="IPR036396">
    <property type="entry name" value="Cyt_P450_sf"/>
</dbReference>
<dbReference type="PROSITE" id="PS00086">
    <property type="entry name" value="CYTOCHROME_P450"/>
    <property type="match status" value="1"/>
</dbReference>
<dbReference type="PRINTS" id="PR00463">
    <property type="entry name" value="EP450I"/>
</dbReference>
<dbReference type="InterPro" id="IPR002401">
    <property type="entry name" value="Cyt_P450_E_grp-I"/>
</dbReference>
<dbReference type="Gene3D" id="1.10.630.10">
    <property type="entry name" value="Cytochrome P450"/>
    <property type="match status" value="1"/>
</dbReference>
<accession>A0ABD1GV26</accession>
<keyword evidence="3 13" id="KW-0349">Heme</keyword>
<comment type="cofactor">
    <cofactor evidence="13">
        <name>heme</name>
        <dbReference type="ChEBI" id="CHEBI:30413"/>
    </cofactor>
</comment>
<dbReference type="InterPro" id="IPR001128">
    <property type="entry name" value="Cyt_P450"/>
</dbReference>
<keyword evidence="4 13" id="KW-0479">Metal-binding</keyword>
<comment type="function">
    <text evidence="11">Involved in the biosynthesis of (+)-sesamin, a furofuran class lignan. Functions in a dual catalytic mode. Catalyzes the synthesis of (+)-sesamin from (+)- pinoresinol by formation of two successive methylenedioxy bridges on (+)-pinoresinol and (+)-piperitol, respectively.</text>
</comment>
<dbReference type="Proteomes" id="UP001567538">
    <property type="component" value="Unassembled WGS sequence"/>
</dbReference>
<dbReference type="GO" id="GO:0016114">
    <property type="term" value="P:terpenoid biosynthetic process"/>
    <property type="evidence" value="ECO:0007669"/>
    <property type="project" value="UniProtKB-ARBA"/>
</dbReference>
<dbReference type="GO" id="GO:0016712">
    <property type="term" value="F:oxidoreductase activity, acting on paired donors, with incorporation or reduction of molecular oxygen, reduced flavin or flavoprotein as one donor, and incorporation of one atom of oxygen"/>
    <property type="evidence" value="ECO:0007669"/>
    <property type="project" value="UniProtKB-ARBA"/>
</dbReference>
<keyword evidence="5 14" id="KW-0560">Oxidoreductase</keyword>
<reference evidence="15 16" key="1">
    <citation type="submission" date="2024-06" db="EMBL/GenBank/DDBJ databases">
        <title>A chromosome level genome sequence of Diviner's sage (Salvia divinorum).</title>
        <authorList>
            <person name="Ford S.A."/>
            <person name="Ro D.-K."/>
            <person name="Ness R.W."/>
            <person name="Phillips M.A."/>
        </authorList>
    </citation>
    <scope>NUCLEOTIDE SEQUENCE [LARGE SCALE GENOMIC DNA]</scope>
    <source>
        <strain evidence="15">SAF-2024a</strain>
        <tissue evidence="15">Leaf</tissue>
    </source>
</reference>
<comment type="similarity">
    <text evidence="2 14">Belongs to the cytochrome P450 family.</text>
</comment>
<dbReference type="AlphaFoldDB" id="A0ABD1GV26"/>
<comment type="catalytic activity">
    <reaction evidence="10">
        <text>(+)-piperitol + reduced [NADPH--hemoprotein reductase] + O2 = (+)-sesamin + oxidized [NADPH--hemoprotein reductase] + 2 H2O + H(+)</text>
        <dbReference type="Rhea" id="RHEA:56780"/>
        <dbReference type="Rhea" id="RHEA-COMP:11964"/>
        <dbReference type="Rhea" id="RHEA-COMP:11965"/>
        <dbReference type="ChEBI" id="CHEBI:15377"/>
        <dbReference type="ChEBI" id="CHEBI:15378"/>
        <dbReference type="ChEBI" id="CHEBI:15379"/>
        <dbReference type="ChEBI" id="CHEBI:57618"/>
        <dbReference type="ChEBI" id="CHEBI:58210"/>
        <dbReference type="ChEBI" id="CHEBI:66470"/>
        <dbReference type="ChEBI" id="CHEBI:141003"/>
        <dbReference type="EC" id="1.14.19.74"/>
    </reaction>
    <physiologicalReaction direction="left-to-right" evidence="10">
        <dbReference type="Rhea" id="RHEA:56781"/>
    </physiologicalReaction>
</comment>
<organism evidence="15 16">
    <name type="scientific">Salvia divinorum</name>
    <name type="common">Maria pastora</name>
    <name type="synonym">Diviner's sage</name>
    <dbReference type="NCBI Taxonomy" id="28513"/>
    <lineage>
        <taxon>Eukaryota</taxon>
        <taxon>Viridiplantae</taxon>
        <taxon>Streptophyta</taxon>
        <taxon>Embryophyta</taxon>
        <taxon>Tracheophyta</taxon>
        <taxon>Spermatophyta</taxon>
        <taxon>Magnoliopsida</taxon>
        <taxon>eudicotyledons</taxon>
        <taxon>Gunneridae</taxon>
        <taxon>Pentapetalae</taxon>
        <taxon>asterids</taxon>
        <taxon>lamiids</taxon>
        <taxon>Lamiales</taxon>
        <taxon>Lamiaceae</taxon>
        <taxon>Nepetoideae</taxon>
        <taxon>Mentheae</taxon>
        <taxon>Salviinae</taxon>
        <taxon>Salvia</taxon>
        <taxon>Salvia subgen. Calosphace</taxon>
    </lineage>
</organism>
<evidence type="ECO:0000256" key="1">
    <source>
        <dbReference type="ARBA" id="ARBA00004167"/>
    </source>
</evidence>
<evidence type="ECO:0000256" key="14">
    <source>
        <dbReference type="RuleBase" id="RU000461"/>
    </source>
</evidence>
<dbReference type="EMBL" id="JBEAFC010000008">
    <property type="protein sequence ID" value="KAL1546908.1"/>
    <property type="molecule type" value="Genomic_DNA"/>
</dbReference>
<keyword evidence="8" id="KW-0472">Membrane</keyword>
<dbReference type="GO" id="GO:0016020">
    <property type="term" value="C:membrane"/>
    <property type="evidence" value="ECO:0007669"/>
    <property type="project" value="UniProtKB-SubCell"/>
</dbReference>
<keyword evidence="16" id="KW-1185">Reference proteome</keyword>
<dbReference type="InterPro" id="IPR050651">
    <property type="entry name" value="Plant_Cytochrome_P450_Monoox"/>
</dbReference>
<evidence type="ECO:0000256" key="4">
    <source>
        <dbReference type="ARBA" id="ARBA00022723"/>
    </source>
</evidence>
<evidence type="ECO:0000256" key="12">
    <source>
        <dbReference type="ARBA" id="ARBA00066876"/>
    </source>
</evidence>
<dbReference type="CDD" id="cd20653">
    <property type="entry name" value="CYP81"/>
    <property type="match status" value="1"/>
</dbReference>
<dbReference type="Pfam" id="PF00067">
    <property type="entry name" value="p450"/>
    <property type="match status" value="1"/>
</dbReference>
<keyword evidence="7 14" id="KW-0503">Monooxygenase</keyword>
<dbReference type="GO" id="GO:0046872">
    <property type="term" value="F:metal ion binding"/>
    <property type="evidence" value="ECO:0007669"/>
    <property type="project" value="UniProtKB-KW"/>
</dbReference>
<name>A0ABD1GV26_SALDI</name>
<evidence type="ECO:0000313" key="16">
    <source>
        <dbReference type="Proteomes" id="UP001567538"/>
    </source>
</evidence>
<evidence type="ECO:0000256" key="3">
    <source>
        <dbReference type="ARBA" id="ARBA00022617"/>
    </source>
</evidence>
<dbReference type="GO" id="GO:0102915">
    <property type="term" value="F:piperitol synthase activity"/>
    <property type="evidence" value="ECO:0007669"/>
    <property type="project" value="UniProtKB-EC"/>
</dbReference>
<dbReference type="FunFam" id="1.10.630.10:FF:000023">
    <property type="entry name" value="Cytochrome P450 family protein"/>
    <property type="match status" value="1"/>
</dbReference>
<dbReference type="PRINTS" id="PR00385">
    <property type="entry name" value="P450"/>
</dbReference>
<dbReference type="SUPFAM" id="SSF48264">
    <property type="entry name" value="Cytochrome P450"/>
    <property type="match status" value="1"/>
</dbReference>
<evidence type="ECO:0000256" key="9">
    <source>
        <dbReference type="ARBA" id="ARBA00052022"/>
    </source>
</evidence>
<dbReference type="PANTHER" id="PTHR47947">
    <property type="entry name" value="CYTOCHROME P450 82C3-RELATED"/>
    <property type="match status" value="1"/>
</dbReference>
<comment type="catalytic activity">
    <reaction evidence="9">
        <text>(+)-pinoresinol + reduced [NADPH--hemoprotein reductase] + O2 = (+)-piperitol + oxidized [NADPH--hemoprotein reductase] + 2 H2O + H(+)</text>
        <dbReference type="Rhea" id="RHEA:56776"/>
        <dbReference type="Rhea" id="RHEA-COMP:11964"/>
        <dbReference type="Rhea" id="RHEA-COMP:11965"/>
        <dbReference type="ChEBI" id="CHEBI:40"/>
        <dbReference type="ChEBI" id="CHEBI:15377"/>
        <dbReference type="ChEBI" id="CHEBI:15378"/>
        <dbReference type="ChEBI" id="CHEBI:15379"/>
        <dbReference type="ChEBI" id="CHEBI:57618"/>
        <dbReference type="ChEBI" id="CHEBI:58210"/>
        <dbReference type="ChEBI" id="CHEBI:141003"/>
        <dbReference type="EC" id="1.14.19.74"/>
    </reaction>
    <physiologicalReaction direction="left-to-right" evidence="9">
        <dbReference type="Rhea" id="RHEA:56777"/>
    </physiologicalReaction>
</comment>
<evidence type="ECO:0000256" key="11">
    <source>
        <dbReference type="ARBA" id="ARBA00056759"/>
    </source>
</evidence>
<comment type="subcellular location">
    <subcellularLocation>
        <location evidence="1">Membrane</location>
        <topology evidence="1">Single-pass membrane protein</topology>
    </subcellularLocation>
</comment>
<dbReference type="PANTHER" id="PTHR47947:SF3">
    <property type="entry name" value="CYTOCHROME P450 81D1-LIKE"/>
    <property type="match status" value="1"/>
</dbReference>
<evidence type="ECO:0000256" key="10">
    <source>
        <dbReference type="ARBA" id="ARBA00052057"/>
    </source>
</evidence>
<proteinExistence type="inferred from homology"/>
<dbReference type="InterPro" id="IPR017972">
    <property type="entry name" value="Cyt_P450_CS"/>
</dbReference>
<evidence type="ECO:0000256" key="7">
    <source>
        <dbReference type="ARBA" id="ARBA00023033"/>
    </source>
</evidence>
<gene>
    <name evidence="15" type="ORF">AAHA92_23443</name>
</gene>
<comment type="caution">
    <text evidence="15">The sequence shown here is derived from an EMBL/GenBank/DDBJ whole genome shotgun (WGS) entry which is preliminary data.</text>
</comment>
<feature type="binding site" description="axial binding residue" evidence="13">
    <location>
        <position position="447"/>
    </location>
    <ligand>
        <name>heme</name>
        <dbReference type="ChEBI" id="CHEBI:30413"/>
    </ligand>
    <ligandPart>
        <name>Fe</name>
        <dbReference type="ChEBI" id="CHEBI:18248"/>
    </ligandPart>
</feature>